<sequence length="191" mass="21054">MSVTARHRIANVIAYRMCQRGGHIPNRDRSLPDACDFHYREALALADLLVPNLTPGERFGQALSDVLNEITRSIAKHGEQEHLPMGTGPDTMPLSAGAGVPYVDEVWLADHIADEFRTATKAHSHNDGGDGTVTWWEILREEVFEAAATDDTVALREELVQVAAVALKMIDALDYAAAEDQAERRAEELPR</sequence>
<protein>
    <submittedName>
        <fullName evidence="1">Uncharacterized protein</fullName>
    </submittedName>
</protein>
<name>A0A9X1S2V0_9MICO</name>
<dbReference type="RefSeq" id="WP_229383744.1">
    <property type="nucleotide sequence ID" value="NZ_JAGTTN010000002.1"/>
</dbReference>
<proteinExistence type="predicted"/>
<organism evidence="1 2">
    <name type="scientific">Microbacterium allomyrinae</name>
    <dbReference type="NCBI Taxonomy" id="2830666"/>
    <lineage>
        <taxon>Bacteria</taxon>
        <taxon>Bacillati</taxon>
        <taxon>Actinomycetota</taxon>
        <taxon>Actinomycetes</taxon>
        <taxon>Micrococcales</taxon>
        <taxon>Microbacteriaceae</taxon>
        <taxon>Microbacterium</taxon>
    </lineage>
</organism>
<reference evidence="1" key="1">
    <citation type="submission" date="2021-04" db="EMBL/GenBank/DDBJ databases">
        <title>Microbacterium tenobrionis sp. nov. and Microbacterium allomyrinae sp. nov., isolated from larvae of Tenobrio molitor and Allomyrina dichotoma, respectively.</title>
        <authorList>
            <person name="Lee S.D."/>
        </authorList>
    </citation>
    <scope>NUCLEOTIDE SEQUENCE</scope>
    <source>
        <strain evidence="1">BWT-G7</strain>
    </source>
</reference>
<evidence type="ECO:0000313" key="1">
    <source>
        <dbReference type="EMBL" id="MCC2031812.1"/>
    </source>
</evidence>
<gene>
    <name evidence="1" type="ORF">KEC57_06395</name>
</gene>
<evidence type="ECO:0000313" key="2">
    <source>
        <dbReference type="Proteomes" id="UP001139354"/>
    </source>
</evidence>
<dbReference type="EMBL" id="JAGTTN010000002">
    <property type="protein sequence ID" value="MCC2031812.1"/>
    <property type="molecule type" value="Genomic_DNA"/>
</dbReference>
<accession>A0A9X1S2V0</accession>
<dbReference type="AlphaFoldDB" id="A0A9X1S2V0"/>
<keyword evidence="2" id="KW-1185">Reference proteome</keyword>
<comment type="caution">
    <text evidence="1">The sequence shown here is derived from an EMBL/GenBank/DDBJ whole genome shotgun (WGS) entry which is preliminary data.</text>
</comment>
<dbReference type="Proteomes" id="UP001139354">
    <property type="component" value="Unassembled WGS sequence"/>
</dbReference>